<dbReference type="Proteomes" id="UP000827976">
    <property type="component" value="Chromosome 16"/>
</dbReference>
<sequence length="708" mass="76964">MASQSRVPLPVDDGDGGDGGDGGDPPPPPRRRLRWLSGLISGAGRLISSVLDSPSFSSEDDDDLLSEEDEDSYAQSKGLVDLNQSGKNLEQAMDRNDRSLAIVTKDHSKDAIEKLLVQETFSRDECDKLSKIIQTRVVDPPSVEVSRYGMQKEHLSRTNSNIVSPPEARWPLDHLTELPETIPYSSPRLSPLSPRKWLLHSQDLHSTAVMEAKKWLEEKKSSSNSKSDLNSSPRTDVPQYYLGGEVGSPVELAKSYMQSLPPWQSPSWNSKTCIAGQAYKDEPSISTTSYLFSSSKDLKRKYQAFESRDTLYEIRRIRQKLINNRSESSNFHKLDFSARLSESLSPFGKGHTDVAASYQISLPATEAADHISPFGKGHTDVAASYQISLPATEAADHINLSAKLSTKPPEKDHCFDEACVLNVEAAVDASQPVDAASFDINLDGVEAVNPVLPTLGNSILVNMPMEPVKYNSGLRDEPKSCETAVVLCAKQGLEPLQIDSLVKVGVICDSTSLTPMDNEHDGKSVKFSQPTIIPTEETKSDSSDADLHTSAMNMISSGKRVAVQIEDSSLPHLGLDHKQFDTTIETRSKGGNDQIQKGANECTNGNDANCSPTGLVTVQVVEYVGYRHPANSSNGELAALAISDGPFQAKTKGLPVETNAGIGKSRNGTSMRSVKQMLSESKNANQPKERKTAGKPRRSKGKVKGSSD</sequence>
<proteinExistence type="predicted"/>
<name>A0ACB7UHB5_DIOAL</name>
<evidence type="ECO:0000313" key="2">
    <source>
        <dbReference type="Proteomes" id="UP000827976"/>
    </source>
</evidence>
<reference evidence="2" key="1">
    <citation type="journal article" date="2022" name="Nat. Commun.">
        <title>Chromosome evolution and the genetic basis of agronomically important traits in greater yam.</title>
        <authorList>
            <person name="Bredeson J.V."/>
            <person name="Lyons J.B."/>
            <person name="Oniyinde I.O."/>
            <person name="Okereke N.R."/>
            <person name="Kolade O."/>
            <person name="Nnabue I."/>
            <person name="Nwadili C.O."/>
            <person name="Hribova E."/>
            <person name="Parker M."/>
            <person name="Nwogha J."/>
            <person name="Shu S."/>
            <person name="Carlson J."/>
            <person name="Kariba R."/>
            <person name="Muthemba S."/>
            <person name="Knop K."/>
            <person name="Barton G.J."/>
            <person name="Sherwood A.V."/>
            <person name="Lopez-Montes A."/>
            <person name="Asiedu R."/>
            <person name="Jamnadass R."/>
            <person name="Muchugi A."/>
            <person name="Goodstein D."/>
            <person name="Egesi C.N."/>
            <person name="Featherston J."/>
            <person name="Asfaw A."/>
            <person name="Simpson G.G."/>
            <person name="Dolezel J."/>
            <person name="Hendre P.S."/>
            <person name="Van Deynze A."/>
            <person name="Kumar P.L."/>
            <person name="Obidiegwu J.E."/>
            <person name="Bhattacharjee R."/>
            <person name="Rokhsar D.S."/>
        </authorList>
    </citation>
    <scope>NUCLEOTIDE SEQUENCE [LARGE SCALE GENOMIC DNA]</scope>
    <source>
        <strain evidence="2">cv. TDa95/00328</strain>
    </source>
</reference>
<accession>A0ACB7UHB5</accession>
<comment type="caution">
    <text evidence="1">The sequence shown here is derived from an EMBL/GenBank/DDBJ whole genome shotgun (WGS) entry which is preliminary data.</text>
</comment>
<organism evidence="1 2">
    <name type="scientific">Dioscorea alata</name>
    <name type="common">Purple yam</name>
    <dbReference type="NCBI Taxonomy" id="55571"/>
    <lineage>
        <taxon>Eukaryota</taxon>
        <taxon>Viridiplantae</taxon>
        <taxon>Streptophyta</taxon>
        <taxon>Embryophyta</taxon>
        <taxon>Tracheophyta</taxon>
        <taxon>Spermatophyta</taxon>
        <taxon>Magnoliopsida</taxon>
        <taxon>Liliopsida</taxon>
        <taxon>Dioscoreales</taxon>
        <taxon>Dioscoreaceae</taxon>
        <taxon>Dioscorea</taxon>
    </lineage>
</organism>
<protein>
    <submittedName>
        <fullName evidence="1">Uncharacterized protein</fullName>
    </submittedName>
</protein>
<gene>
    <name evidence="1" type="ORF">IHE45_16G049200</name>
</gene>
<keyword evidence="2" id="KW-1185">Reference proteome</keyword>
<evidence type="ECO:0000313" key="1">
    <source>
        <dbReference type="EMBL" id="KAH7659732.1"/>
    </source>
</evidence>
<dbReference type="EMBL" id="CM037026">
    <property type="protein sequence ID" value="KAH7659732.1"/>
    <property type="molecule type" value="Genomic_DNA"/>
</dbReference>